<feature type="region of interest" description="Disordered" evidence="4">
    <location>
        <begin position="166"/>
        <end position="197"/>
    </location>
</feature>
<evidence type="ECO:0000256" key="2">
    <source>
        <dbReference type="ARBA" id="ARBA00022603"/>
    </source>
</evidence>
<evidence type="ECO:0000259" key="5">
    <source>
        <dbReference type="Pfam" id="PF08241"/>
    </source>
</evidence>
<protein>
    <recommendedName>
        <fullName evidence="5">Methyltransferase type 11 domain-containing protein</fullName>
    </recommendedName>
</protein>
<dbReference type="PANTHER" id="PTHR12176:SF79">
    <property type="entry name" value="METHYLTRANSFERASE TYPE 11 DOMAIN-CONTAINING PROTEIN"/>
    <property type="match status" value="1"/>
</dbReference>
<dbReference type="Pfam" id="PF08241">
    <property type="entry name" value="Methyltransf_11"/>
    <property type="match status" value="1"/>
</dbReference>
<sequence length="284" mass="27898">MALDGYSVTNVDISPVVIEQMKLQHSQLASLDYLVADCRDMASLPAGGFGSCIDKGTLDAVLCSASGQLDAAKYMREICRLLKPGGVFLLISLGAPAARLALLQKLGLWQDVQVLLLPKPLLYLQSDAAMSGRPPPAATAPSKDAPVEALGPWPAATALAELAARREGAGGGGGGSSGQGEGGGCGPDGQGGSAGGGGLDERDYFFAYVCTTRPAAESGAETGTEAGTTPATGAAGTGSAAAGAAEAAIVAATAVAVEAGPRAETEAEAEVVQGAGGLPASSAV</sequence>
<dbReference type="InterPro" id="IPR029063">
    <property type="entry name" value="SAM-dependent_MTases_sf"/>
</dbReference>
<keyword evidence="7" id="KW-1185">Reference proteome</keyword>
<evidence type="ECO:0000256" key="3">
    <source>
        <dbReference type="ARBA" id="ARBA00022679"/>
    </source>
</evidence>
<feature type="compositionally biased region" description="Gly residues" evidence="4">
    <location>
        <begin position="169"/>
        <end position="197"/>
    </location>
</feature>
<feature type="region of interest" description="Disordered" evidence="4">
    <location>
        <begin position="261"/>
        <end position="284"/>
    </location>
</feature>
<dbReference type="OrthoDB" id="411785at2759"/>
<comment type="caution">
    <text evidence="6">The sequence shown here is derived from an EMBL/GenBank/DDBJ whole genome shotgun (WGS) entry which is preliminary data.</text>
</comment>
<dbReference type="GO" id="GO:0008757">
    <property type="term" value="F:S-adenosylmethionine-dependent methyltransferase activity"/>
    <property type="evidence" value="ECO:0007669"/>
    <property type="project" value="InterPro"/>
</dbReference>
<evidence type="ECO:0000313" key="6">
    <source>
        <dbReference type="EMBL" id="KAG2449570.1"/>
    </source>
</evidence>
<name>A0A836B790_9CHLO</name>
<keyword evidence="3" id="KW-0808">Transferase</keyword>
<evidence type="ECO:0000313" key="7">
    <source>
        <dbReference type="Proteomes" id="UP000613740"/>
    </source>
</evidence>
<evidence type="ECO:0000256" key="1">
    <source>
        <dbReference type="ARBA" id="ARBA00008361"/>
    </source>
</evidence>
<dbReference type="InterPro" id="IPR013216">
    <property type="entry name" value="Methyltransf_11"/>
</dbReference>
<dbReference type="PANTHER" id="PTHR12176">
    <property type="entry name" value="SAM-DEPENDENT METHYLTRANSFERASE SUPERFAMILY PROTEIN"/>
    <property type="match status" value="1"/>
</dbReference>
<feature type="region of interest" description="Disordered" evidence="4">
    <location>
        <begin position="216"/>
        <end position="237"/>
    </location>
</feature>
<comment type="similarity">
    <text evidence="1">Belongs to the methyltransferase superfamily.</text>
</comment>
<feature type="domain" description="Methyltransferase type 11" evidence="5">
    <location>
        <begin position="4"/>
        <end position="89"/>
    </location>
</feature>
<dbReference type="Gene3D" id="3.40.50.150">
    <property type="entry name" value="Vaccinia Virus protein VP39"/>
    <property type="match status" value="1"/>
</dbReference>
<gene>
    <name evidence="6" type="ORF">HYH02_005103</name>
</gene>
<reference evidence="6" key="1">
    <citation type="journal article" date="2020" name="bioRxiv">
        <title>Comparative genomics of Chlamydomonas.</title>
        <authorList>
            <person name="Craig R.J."/>
            <person name="Hasan A.R."/>
            <person name="Ness R.W."/>
            <person name="Keightley P.D."/>
        </authorList>
    </citation>
    <scope>NUCLEOTIDE SEQUENCE</scope>
    <source>
        <strain evidence="6">CCAP 11/173</strain>
    </source>
</reference>
<dbReference type="EMBL" id="JAEHOD010000013">
    <property type="protein sequence ID" value="KAG2449570.1"/>
    <property type="molecule type" value="Genomic_DNA"/>
</dbReference>
<keyword evidence="2" id="KW-0489">Methyltransferase</keyword>
<dbReference type="InterPro" id="IPR051419">
    <property type="entry name" value="Lys/N-term_MeTrsfase_sf"/>
</dbReference>
<dbReference type="Proteomes" id="UP000613740">
    <property type="component" value="Unassembled WGS sequence"/>
</dbReference>
<organism evidence="6 7">
    <name type="scientific">Chlamydomonas schloesseri</name>
    <dbReference type="NCBI Taxonomy" id="2026947"/>
    <lineage>
        <taxon>Eukaryota</taxon>
        <taxon>Viridiplantae</taxon>
        <taxon>Chlorophyta</taxon>
        <taxon>core chlorophytes</taxon>
        <taxon>Chlorophyceae</taxon>
        <taxon>CS clade</taxon>
        <taxon>Chlamydomonadales</taxon>
        <taxon>Chlamydomonadaceae</taxon>
        <taxon>Chlamydomonas</taxon>
    </lineage>
</organism>
<evidence type="ECO:0000256" key="4">
    <source>
        <dbReference type="SAM" id="MobiDB-lite"/>
    </source>
</evidence>
<dbReference type="SUPFAM" id="SSF53335">
    <property type="entry name" value="S-adenosyl-L-methionine-dependent methyltransferases"/>
    <property type="match status" value="1"/>
</dbReference>
<dbReference type="GO" id="GO:0032259">
    <property type="term" value="P:methylation"/>
    <property type="evidence" value="ECO:0007669"/>
    <property type="project" value="UniProtKB-KW"/>
</dbReference>
<dbReference type="AlphaFoldDB" id="A0A836B790"/>
<dbReference type="CDD" id="cd02440">
    <property type="entry name" value="AdoMet_MTases"/>
    <property type="match status" value="1"/>
</dbReference>
<accession>A0A836B790</accession>
<proteinExistence type="inferred from homology"/>